<dbReference type="SMART" id="SM00959">
    <property type="entry name" value="Rho_N"/>
    <property type="match status" value="2"/>
</dbReference>
<dbReference type="OrthoDB" id="791686at2"/>
<feature type="compositionally biased region" description="Basic and acidic residues" evidence="1">
    <location>
        <begin position="58"/>
        <end position="82"/>
    </location>
</feature>
<accession>A0A438AL17</accession>
<gene>
    <name evidence="3" type="ORF">EKE94_01315</name>
</gene>
<dbReference type="SUPFAM" id="SSF68912">
    <property type="entry name" value="Rho N-terminal domain-like"/>
    <property type="match status" value="1"/>
</dbReference>
<organism evidence="3 4">
    <name type="scientific">Mesobaculum littorinae</name>
    <dbReference type="NCBI Taxonomy" id="2486419"/>
    <lineage>
        <taxon>Bacteria</taxon>
        <taxon>Pseudomonadati</taxon>
        <taxon>Pseudomonadota</taxon>
        <taxon>Alphaproteobacteria</taxon>
        <taxon>Rhodobacterales</taxon>
        <taxon>Roseobacteraceae</taxon>
        <taxon>Mesobaculum</taxon>
    </lineage>
</organism>
<evidence type="ECO:0000259" key="2">
    <source>
        <dbReference type="SMART" id="SM00959"/>
    </source>
</evidence>
<dbReference type="InterPro" id="IPR043803">
    <property type="entry name" value="DUF5872"/>
</dbReference>
<dbReference type="Proteomes" id="UP000285908">
    <property type="component" value="Unassembled WGS sequence"/>
</dbReference>
<dbReference type="AlphaFoldDB" id="A0A438AL17"/>
<dbReference type="InterPro" id="IPR011112">
    <property type="entry name" value="Rho-like_N"/>
</dbReference>
<evidence type="ECO:0000256" key="1">
    <source>
        <dbReference type="SAM" id="MobiDB-lite"/>
    </source>
</evidence>
<feature type="region of interest" description="Disordered" evidence="1">
    <location>
        <begin position="1"/>
        <end position="82"/>
    </location>
</feature>
<comment type="caution">
    <text evidence="3">The sequence shown here is derived from an EMBL/GenBank/DDBJ whole genome shotgun (WGS) entry which is preliminary data.</text>
</comment>
<dbReference type="InterPro" id="IPR036269">
    <property type="entry name" value="Rho_N_sf"/>
</dbReference>
<reference evidence="3 4" key="1">
    <citation type="submission" date="2018-11" db="EMBL/GenBank/DDBJ databases">
        <title>Mesobaculum littorinae gen. nov., sp. nov., isolated from Littorina scabra that represents a novel genus of the order Rhodobacteraceae.</title>
        <authorList>
            <person name="Li F."/>
        </authorList>
    </citation>
    <scope>NUCLEOTIDE SEQUENCE [LARGE SCALE GENOMIC DNA]</scope>
    <source>
        <strain evidence="3 4">M0103</strain>
    </source>
</reference>
<feature type="domain" description="Rho termination factor-like N-terminal" evidence="2">
    <location>
        <begin position="133"/>
        <end position="170"/>
    </location>
</feature>
<evidence type="ECO:0000313" key="3">
    <source>
        <dbReference type="EMBL" id="RVV99360.1"/>
    </source>
</evidence>
<feature type="domain" description="Rho termination factor-like N-terminal" evidence="2">
    <location>
        <begin position="177"/>
        <end position="213"/>
    </location>
</feature>
<name>A0A438AL17_9RHOB</name>
<dbReference type="Pfam" id="PF19197">
    <property type="entry name" value="DUF5872"/>
    <property type="match status" value="1"/>
</dbReference>
<feature type="compositionally biased region" description="Basic and acidic residues" evidence="1">
    <location>
        <begin position="1"/>
        <end position="21"/>
    </location>
</feature>
<dbReference type="GO" id="GO:0006353">
    <property type="term" value="P:DNA-templated transcription termination"/>
    <property type="evidence" value="ECO:0007669"/>
    <property type="project" value="InterPro"/>
</dbReference>
<dbReference type="RefSeq" id="WP_127904802.1">
    <property type="nucleotide sequence ID" value="NZ_RQXX01000001.1"/>
</dbReference>
<dbReference type="Pfam" id="PF07498">
    <property type="entry name" value="Rho_N"/>
    <property type="match status" value="1"/>
</dbReference>
<dbReference type="EMBL" id="RQXX01000001">
    <property type="protein sequence ID" value="RVV99360.1"/>
    <property type="molecule type" value="Genomic_DNA"/>
</dbReference>
<evidence type="ECO:0000313" key="4">
    <source>
        <dbReference type="Proteomes" id="UP000285908"/>
    </source>
</evidence>
<proteinExistence type="predicted"/>
<dbReference type="Gene3D" id="1.10.720.10">
    <property type="match status" value="1"/>
</dbReference>
<sequence>MASADRTHPELWDEVKDEIRQGGKGGKPGQWSARKAQMAVQEYKRRGGGYDDSGPAQDETHLHQWTEEDWGTKSGRESGDSGERYLPKLVRLLLTEEEYDRTTATKRGGKMQFVDQPKDIRDKAAKIRNDGPTLEMLHDRASELKIEGRSDMSKDALLKAIEDATDENGRALGSAAALEAMTRDALYELAQDRDIEGRSDMTKSELVSALKDQA</sequence>
<keyword evidence="4" id="KW-1185">Reference proteome</keyword>
<protein>
    <submittedName>
        <fullName evidence="3">Aspartate-semialdehyde dehydrogenase</fullName>
    </submittedName>
</protein>